<evidence type="ECO:0000313" key="2">
    <source>
        <dbReference type="Proteomes" id="UP000254031"/>
    </source>
</evidence>
<dbReference type="InterPro" id="IPR009057">
    <property type="entry name" value="Homeodomain-like_sf"/>
</dbReference>
<reference evidence="1 2" key="1">
    <citation type="submission" date="2018-06" db="EMBL/GenBank/DDBJ databases">
        <authorList>
            <consortium name="Pathogen Informatics"/>
            <person name="Doyle S."/>
        </authorList>
    </citation>
    <scope>NUCLEOTIDE SEQUENCE [LARGE SCALE GENOMIC DNA]</scope>
    <source>
        <strain evidence="1 2">NCTC9380</strain>
    </source>
</reference>
<organism evidence="1 2">
    <name type="scientific">Mannheimia haemolytica</name>
    <name type="common">Pasteurella haemolytica</name>
    <dbReference type="NCBI Taxonomy" id="75985"/>
    <lineage>
        <taxon>Bacteria</taxon>
        <taxon>Pseudomonadati</taxon>
        <taxon>Pseudomonadota</taxon>
        <taxon>Gammaproteobacteria</taxon>
        <taxon>Pasteurellales</taxon>
        <taxon>Pasteurellaceae</taxon>
        <taxon>Mannheimia</taxon>
    </lineage>
</organism>
<gene>
    <name evidence="1" type="ORF">NCTC9380_00949</name>
</gene>
<dbReference type="AlphaFoldDB" id="A0A378NB56"/>
<protein>
    <submittedName>
        <fullName evidence="1">Mor transcription activator family</fullName>
    </submittedName>
</protein>
<evidence type="ECO:0000313" key="1">
    <source>
        <dbReference type="EMBL" id="STY65681.1"/>
    </source>
</evidence>
<name>A0A378NB56_MANHA</name>
<dbReference type="EMBL" id="UGPL01000006">
    <property type="protein sequence ID" value="STY65681.1"/>
    <property type="molecule type" value="Genomic_DNA"/>
</dbReference>
<dbReference type="Proteomes" id="UP000254031">
    <property type="component" value="Unassembled WGS sequence"/>
</dbReference>
<proteinExistence type="predicted"/>
<accession>A0A378NB56</accession>
<dbReference type="SUPFAM" id="SSF46689">
    <property type="entry name" value="Homeodomain-like"/>
    <property type="match status" value="1"/>
</dbReference>
<sequence length="143" mass="16556">MSEFESVEHYLPESVKEIVDLIGLSATEKLIKAFGGFSFQFSKGKVYFEKLKDVLGEEDAEKLYDYLRSNIAYLPRCQTALRLLRNERIYTDYCRMTEQEGISGRLAIMQICSKYGVSDRIAWDAVRYLKSKPKQPITQTSLF</sequence>
<dbReference type="RefSeq" id="WP_006251277.1">
    <property type="nucleotide sequence ID" value="NZ_CP017484.1"/>
</dbReference>